<protein>
    <recommendedName>
        <fullName evidence="4">J domain-containing protein</fullName>
    </recommendedName>
</protein>
<dbReference type="PROSITE" id="PS50076">
    <property type="entry name" value="DNAJ_2"/>
    <property type="match status" value="1"/>
</dbReference>
<dbReference type="eggNOG" id="KOG0714">
    <property type="taxonomic scope" value="Eukaryota"/>
</dbReference>
<dbReference type="GO" id="GO:0051087">
    <property type="term" value="F:protein-folding chaperone binding"/>
    <property type="evidence" value="ECO:0007669"/>
    <property type="project" value="TreeGrafter"/>
</dbReference>
<dbReference type="CDD" id="cd06257">
    <property type="entry name" value="DnaJ"/>
    <property type="match status" value="1"/>
</dbReference>
<dbReference type="Pfam" id="PF00226">
    <property type="entry name" value="DnaJ"/>
    <property type="match status" value="1"/>
</dbReference>
<dbReference type="STRING" id="296587.C1E558"/>
<accession>C1E558</accession>
<name>C1E558_MICCC</name>
<dbReference type="InterPro" id="IPR051948">
    <property type="entry name" value="Hsp70_co-chaperone_J-domain"/>
</dbReference>
<keyword evidence="6" id="KW-1185">Reference proteome</keyword>
<dbReference type="RefSeq" id="XP_002501199.1">
    <property type="nucleotide sequence ID" value="XM_002501153.1"/>
</dbReference>
<evidence type="ECO:0000313" key="6">
    <source>
        <dbReference type="Proteomes" id="UP000002009"/>
    </source>
</evidence>
<dbReference type="Gene3D" id="1.10.287.110">
    <property type="entry name" value="DnaJ domain"/>
    <property type="match status" value="1"/>
</dbReference>
<keyword evidence="1" id="KW-0143">Chaperone</keyword>
<dbReference type="InterPro" id="IPR018253">
    <property type="entry name" value="DnaJ_domain_CS"/>
</dbReference>
<evidence type="ECO:0000256" key="2">
    <source>
        <dbReference type="SAM" id="MobiDB-lite"/>
    </source>
</evidence>
<keyword evidence="3" id="KW-0732">Signal</keyword>
<dbReference type="InParanoid" id="C1E558"/>
<reference evidence="5 6" key="1">
    <citation type="journal article" date="2009" name="Science">
        <title>Green evolution and dynamic adaptations revealed by genomes of the marine picoeukaryotes Micromonas.</title>
        <authorList>
            <person name="Worden A.Z."/>
            <person name="Lee J.H."/>
            <person name="Mock T."/>
            <person name="Rouze P."/>
            <person name="Simmons M.P."/>
            <person name="Aerts A.L."/>
            <person name="Allen A.E."/>
            <person name="Cuvelier M.L."/>
            <person name="Derelle E."/>
            <person name="Everett M.V."/>
            <person name="Foulon E."/>
            <person name="Grimwood J."/>
            <person name="Gundlach H."/>
            <person name="Henrissat B."/>
            <person name="Napoli C."/>
            <person name="McDonald S.M."/>
            <person name="Parker M.S."/>
            <person name="Rombauts S."/>
            <person name="Salamov A."/>
            <person name="Von Dassow P."/>
            <person name="Badger J.H."/>
            <person name="Coutinho P.M."/>
            <person name="Demir E."/>
            <person name="Dubchak I."/>
            <person name="Gentemann C."/>
            <person name="Eikrem W."/>
            <person name="Gready J.E."/>
            <person name="John U."/>
            <person name="Lanier W."/>
            <person name="Lindquist E.A."/>
            <person name="Lucas S."/>
            <person name="Mayer K.F."/>
            <person name="Moreau H."/>
            <person name="Not F."/>
            <person name="Otillar R."/>
            <person name="Panaud O."/>
            <person name="Pangilinan J."/>
            <person name="Paulsen I."/>
            <person name="Piegu B."/>
            <person name="Poliakov A."/>
            <person name="Robbens S."/>
            <person name="Schmutz J."/>
            <person name="Toulza E."/>
            <person name="Wyss T."/>
            <person name="Zelensky A."/>
            <person name="Zhou K."/>
            <person name="Armbrust E.V."/>
            <person name="Bhattacharya D."/>
            <person name="Goodenough U.W."/>
            <person name="Van de Peer Y."/>
            <person name="Grigoriev I.V."/>
        </authorList>
    </citation>
    <scope>NUCLEOTIDE SEQUENCE [LARGE SCALE GENOMIC DNA]</scope>
    <source>
        <strain evidence="6">RCC299 / NOUM17</strain>
    </source>
</reference>
<dbReference type="Proteomes" id="UP000002009">
    <property type="component" value="Chromosome 4"/>
</dbReference>
<dbReference type="PANTHER" id="PTHR44360:SF1">
    <property type="entry name" value="DNAJ HOMOLOG SUBFAMILY B MEMBER 9"/>
    <property type="match status" value="1"/>
</dbReference>
<evidence type="ECO:0000256" key="1">
    <source>
        <dbReference type="ARBA" id="ARBA00023186"/>
    </source>
</evidence>
<feature type="compositionally biased region" description="Basic and acidic residues" evidence="2">
    <location>
        <begin position="199"/>
        <end position="210"/>
    </location>
</feature>
<dbReference type="PANTHER" id="PTHR44360">
    <property type="entry name" value="DNAJ HOMOLOG SUBFAMILY B MEMBER 9"/>
    <property type="match status" value="1"/>
</dbReference>
<evidence type="ECO:0000259" key="4">
    <source>
        <dbReference type="PROSITE" id="PS50076"/>
    </source>
</evidence>
<dbReference type="PRINTS" id="PR00625">
    <property type="entry name" value="JDOMAIN"/>
</dbReference>
<dbReference type="PROSITE" id="PS00636">
    <property type="entry name" value="DNAJ_1"/>
    <property type="match status" value="1"/>
</dbReference>
<feature type="region of interest" description="Disordered" evidence="2">
    <location>
        <begin position="199"/>
        <end position="223"/>
    </location>
</feature>
<gene>
    <name evidence="5" type="ORF">MICPUN_57480</name>
</gene>
<feature type="signal peptide" evidence="3">
    <location>
        <begin position="1"/>
        <end position="25"/>
    </location>
</feature>
<evidence type="ECO:0000256" key="3">
    <source>
        <dbReference type="SAM" id="SignalP"/>
    </source>
</evidence>
<dbReference type="GeneID" id="8242862"/>
<dbReference type="SUPFAM" id="SSF46565">
    <property type="entry name" value="Chaperone J-domain"/>
    <property type="match status" value="1"/>
</dbReference>
<proteinExistence type="predicted"/>
<dbReference type="GO" id="GO:0005783">
    <property type="term" value="C:endoplasmic reticulum"/>
    <property type="evidence" value="ECO:0007669"/>
    <property type="project" value="TreeGrafter"/>
</dbReference>
<sequence>MKSRSLYGVLFLALFASATVHYADAAAKDYYRVLEVDRSASAKDLKAAYRKLSLQWHPDKNSDPDAQSKFIEISEAYSVLSDPAKRRSYDTFARSGGGGDEWSSGTFTAEDAAAMFESFLEELEGFMQDADKLDDLIHQILGGERDPKKQGWMEWAGKSLLKKVGKRVVPWVMEQAEAGNLKVNIDGISHDNIFERRTKKNRPEFVDGKRRMPKQYRRPEAEL</sequence>
<dbReference type="InterPro" id="IPR036869">
    <property type="entry name" value="J_dom_sf"/>
</dbReference>
<dbReference type="EMBL" id="CP001325">
    <property type="protein sequence ID" value="ACO62457.1"/>
    <property type="molecule type" value="Genomic_DNA"/>
</dbReference>
<evidence type="ECO:0000313" key="5">
    <source>
        <dbReference type="EMBL" id="ACO62457.1"/>
    </source>
</evidence>
<dbReference type="FunCoup" id="C1E558">
    <property type="interactions" value="8"/>
</dbReference>
<dbReference type="GO" id="GO:0036503">
    <property type="term" value="P:ERAD pathway"/>
    <property type="evidence" value="ECO:0007669"/>
    <property type="project" value="TreeGrafter"/>
</dbReference>
<organism evidence="5 6">
    <name type="scientific">Micromonas commoda (strain RCC299 / NOUM17 / CCMP2709)</name>
    <name type="common">Picoplanktonic green alga</name>
    <dbReference type="NCBI Taxonomy" id="296587"/>
    <lineage>
        <taxon>Eukaryota</taxon>
        <taxon>Viridiplantae</taxon>
        <taxon>Chlorophyta</taxon>
        <taxon>Mamiellophyceae</taxon>
        <taxon>Mamiellales</taxon>
        <taxon>Mamiellaceae</taxon>
        <taxon>Micromonas</taxon>
    </lineage>
</organism>
<dbReference type="InterPro" id="IPR001623">
    <property type="entry name" value="DnaJ_domain"/>
</dbReference>
<dbReference type="AlphaFoldDB" id="C1E558"/>
<dbReference type="GO" id="GO:0051787">
    <property type="term" value="F:misfolded protein binding"/>
    <property type="evidence" value="ECO:0007669"/>
    <property type="project" value="TreeGrafter"/>
</dbReference>
<feature type="domain" description="J" evidence="4">
    <location>
        <begin position="29"/>
        <end position="93"/>
    </location>
</feature>
<dbReference type="OrthoDB" id="5894at2759"/>
<dbReference type="SMART" id="SM00271">
    <property type="entry name" value="DnaJ"/>
    <property type="match status" value="1"/>
</dbReference>
<feature type="chain" id="PRO_5002906845" description="J domain-containing protein" evidence="3">
    <location>
        <begin position="26"/>
        <end position="223"/>
    </location>
</feature>
<dbReference type="KEGG" id="mis:MICPUN_57480"/>